<evidence type="ECO:0000313" key="8">
    <source>
        <dbReference type="EMBL" id="CAL4771223.1"/>
    </source>
</evidence>
<dbReference type="InterPro" id="IPR008928">
    <property type="entry name" value="6-hairpin_glycosidase_sf"/>
</dbReference>
<dbReference type="GO" id="GO:0006508">
    <property type="term" value="P:proteolysis"/>
    <property type="evidence" value="ECO:0007669"/>
    <property type="project" value="InterPro"/>
</dbReference>
<dbReference type="OrthoDB" id="419909at2759"/>
<reference evidence="6" key="1">
    <citation type="submission" date="2022-10" db="EMBL/GenBank/DDBJ databases">
        <authorList>
            <person name="Chen Y."/>
            <person name="Dougan E. K."/>
            <person name="Chan C."/>
            <person name="Rhodes N."/>
            <person name="Thang M."/>
        </authorList>
    </citation>
    <scope>NUCLEOTIDE SEQUENCE</scope>
</reference>
<dbReference type="InterPro" id="IPR014718">
    <property type="entry name" value="GH-type_carb-bd"/>
</dbReference>
<comment type="caution">
    <text evidence="6">The sequence shown here is derived from an EMBL/GenBank/DDBJ whole genome shotgun (WGS) entry which is preliminary data.</text>
</comment>
<evidence type="ECO:0000256" key="4">
    <source>
        <dbReference type="SAM" id="SignalP"/>
    </source>
</evidence>
<sequence length="490" mass="54266">MGHGVHGLGAVAVLAVSVASAENVRVPHPEDFVNVLAGTVGGQRDGMHHSSGNVLPLVARPWGFNHWAPQSADPNTRTSWWFDANSDTFYGLRCTHQPSPWIGDYAWFLLVLETGFKANKRMAFTSYRAEGALRPFLLDLHLGPFGHQMKMTPTNHGAMVSVLFPSSGERRICAQVPSGAPADKDEKSAASLKTTSGSCRQSAGGIDLISKRFVDGAPSSGLDFFVRLEVRGQARIEEIALSDCFEHDFGYEPMNMPGKERIALNSMEECHRRCKQTANCAHFTWWSDGGCHLQDERAKKKKQPGLTSGPPNCKETVPRHCCFVAEQQELEIHIGTSFISAAQALRAVDAEVKGKTFDDLVSEGRDAWRKLLRKVEVLDAGPATAATFRRLEVFYTSLYRALLFPRRLDEETPTGIRHWSPYSGQVMAGIGVSDNGFWDTFRTVYPLLSIAYPKQLSNFVAGWLNSFEAGGWLPKWASPGYRDSMVPWRC</sequence>
<dbReference type="Gene3D" id="2.70.98.10">
    <property type="match status" value="2"/>
</dbReference>
<dbReference type="GO" id="GO:0005576">
    <property type="term" value="C:extracellular region"/>
    <property type="evidence" value="ECO:0007669"/>
    <property type="project" value="InterPro"/>
</dbReference>
<dbReference type="PANTHER" id="PTHR12143">
    <property type="entry name" value="PEPTIDE N-GLYCANASE PNGASE -RELATED"/>
    <property type="match status" value="1"/>
</dbReference>
<keyword evidence="8" id="KW-0326">Glycosidase</keyword>
<feature type="compositionally biased region" description="Polar residues" evidence="3">
    <location>
        <begin position="191"/>
        <end position="201"/>
    </location>
</feature>
<dbReference type="InterPro" id="IPR012939">
    <property type="entry name" value="Glyco_hydro_92"/>
</dbReference>
<dbReference type="GO" id="GO:0005975">
    <property type="term" value="P:carbohydrate metabolic process"/>
    <property type="evidence" value="ECO:0007669"/>
    <property type="project" value="InterPro"/>
</dbReference>
<keyword evidence="9" id="KW-1185">Reference proteome</keyword>
<dbReference type="AlphaFoldDB" id="A0A9P1C2M6"/>
<keyword evidence="1" id="KW-0677">Repeat</keyword>
<proteinExistence type="predicted"/>
<evidence type="ECO:0000256" key="3">
    <source>
        <dbReference type="SAM" id="MobiDB-lite"/>
    </source>
</evidence>
<evidence type="ECO:0000313" key="9">
    <source>
        <dbReference type="Proteomes" id="UP001152797"/>
    </source>
</evidence>
<keyword evidence="4" id="KW-0732">Signal</keyword>
<evidence type="ECO:0000256" key="2">
    <source>
        <dbReference type="ARBA" id="ARBA00023157"/>
    </source>
</evidence>
<evidence type="ECO:0000313" key="7">
    <source>
        <dbReference type="EMBL" id="CAL1137286.1"/>
    </source>
</evidence>
<evidence type="ECO:0000259" key="5">
    <source>
        <dbReference type="PROSITE" id="PS50948"/>
    </source>
</evidence>
<feature type="region of interest" description="Disordered" evidence="3">
    <location>
        <begin position="176"/>
        <end position="201"/>
    </location>
</feature>
<dbReference type="SMART" id="SM00223">
    <property type="entry name" value="APPLE"/>
    <property type="match status" value="1"/>
</dbReference>
<dbReference type="EMBL" id="CAMXCT020000846">
    <property type="protein sequence ID" value="CAL1137286.1"/>
    <property type="molecule type" value="Genomic_DNA"/>
</dbReference>
<dbReference type="Proteomes" id="UP001152797">
    <property type="component" value="Unassembled WGS sequence"/>
</dbReference>
<dbReference type="SUPFAM" id="SSF57414">
    <property type="entry name" value="Hairpin loop containing domain-like"/>
    <property type="match status" value="1"/>
</dbReference>
<evidence type="ECO:0000313" key="6">
    <source>
        <dbReference type="EMBL" id="CAI3983911.1"/>
    </source>
</evidence>
<name>A0A9P1C2M6_9DINO</name>
<dbReference type="GO" id="GO:0006516">
    <property type="term" value="P:glycoprotein catabolic process"/>
    <property type="evidence" value="ECO:0007669"/>
    <property type="project" value="TreeGrafter"/>
</dbReference>
<dbReference type="Gene3D" id="3.30.2080.10">
    <property type="entry name" value="GH92 mannosidase domain"/>
    <property type="match status" value="1"/>
</dbReference>
<gene>
    <name evidence="6" type="ORF">C1SCF055_LOCUS11481</name>
</gene>
<reference evidence="7" key="2">
    <citation type="submission" date="2024-04" db="EMBL/GenBank/DDBJ databases">
        <authorList>
            <person name="Chen Y."/>
            <person name="Shah S."/>
            <person name="Dougan E. K."/>
            <person name="Thang M."/>
            <person name="Chan C."/>
        </authorList>
    </citation>
    <scope>NUCLEOTIDE SEQUENCE [LARGE SCALE GENOMIC DNA]</scope>
</reference>
<protein>
    <submittedName>
        <fullName evidence="8">Glycosidase</fullName>
    </submittedName>
</protein>
<dbReference type="InterPro" id="IPR041371">
    <property type="entry name" value="GH92_N"/>
</dbReference>
<keyword evidence="8" id="KW-0378">Hydrolase</keyword>
<dbReference type="SUPFAM" id="SSF48208">
    <property type="entry name" value="Six-hairpin glycosidases"/>
    <property type="match status" value="1"/>
</dbReference>
<dbReference type="Pfam" id="PF17678">
    <property type="entry name" value="Glyco_hydro_92N"/>
    <property type="match status" value="1"/>
</dbReference>
<keyword evidence="2" id="KW-1015">Disulfide bond</keyword>
<dbReference type="InterPro" id="IPR003609">
    <property type="entry name" value="Pan_app"/>
</dbReference>
<accession>A0A9P1C2M6</accession>
<dbReference type="GO" id="GO:0016798">
    <property type="term" value="F:hydrolase activity, acting on glycosyl bonds"/>
    <property type="evidence" value="ECO:0007669"/>
    <property type="project" value="UniProtKB-KW"/>
</dbReference>
<dbReference type="PANTHER" id="PTHR12143:SF43">
    <property type="entry name" value="PUTATIVE-RELATED"/>
    <property type="match status" value="1"/>
</dbReference>
<dbReference type="Pfam" id="PF00024">
    <property type="entry name" value="PAN_1"/>
    <property type="match status" value="1"/>
</dbReference>
<dbReference type="PROSITE" id="PS50948">
    <property type="entry name" value="PAN"/>
    <property type="match status" value="1"/>
</dbReference>
<feature type="signal peptide" evidence="4">
    <location>
        <begin position="1"/>
        <end position="21"/>
    </location>
</feature>
<dbReference type="EMBL" id="CAMXCT010000846">
    <property type="protein sequence ID" value="CAI3983911.1"/>
    <property type="molecule type" value="Genomic_DNA"/>
</dbReference>
<feature type="domain" description="Apple" evidence="5">
    <location>
        <begin position="244"/>
        <end position="321"/>
    </location>
</feature>
<feature type="chain" id="PRO_5043270037" evidence="4">
    <location>
        <begin position="22"/>
        <end position="490"/>
    </location>
</feature>
<dbReference type="GO" id="GO:0005829">
    <property type="term" value="C:cytosol"/>
    <property type="evidence" value="ECO:0007669"/>
    <property type="project" value="TreeGrafter"/>
</dbReference>
<dbReference type="InterPro" id="IPR050883">
    <property type="entry name" value="PNGase"/>
</dbReference>
<organism evidence="6">
    <name type="scientific">Cladocopium goreaui</name>
    <dbReference type="NCBI Taxonomy" id="2562237"/>
    <lineage>
        <taxon>Eukaryota</taxon>
        <taxon>Sar</taxon>
        <taxon>Alveolata</taxon>
        <taxon>Dinophyceae</taxon>
        <taxon>Suessiales</taxon>
        <taxon>Symbiodiniaceae</taxon>
        <taxon>Cladocopium</taxon>
    </lineage>
</organism>
<dbReference type="EMBL" id="CAMXCT030000846">
    <property type="protein sequence ID" value="CAL4771223.1"/>
    <property type="molecule type" value="Genomic_DNA"/>
</dbReference>
<dbReference type="Gene3D" id="1.20.1050.60">
    <property type="entry name" value="alpha-1,2-mannosidase"/>
    <property type="match status" value="1"/>
</dbReference>
<evidence type="ECO:0000256" key="1">
    <source>
        <dbReference type="ARBA" id="ARBA00022737"/>
    </source>
</evidence>
<dbReference type="GO" id="GO:0000224">
    <property type="term" value="F:peptide-N4-(N-acetyl-beta-glucosaminyl)asparagine amidase activity"/>
    <property type="evidence" value="ECO:0007669"/>
    <property type="project" value="TreeGrafter"/>
</dbReference>
<dbReference type="GO" id="GO:0030246">
    <property type="term" value="F:carbohydrate binding"/>
    <property type="evidence" value="ECO:0007669"/>
    <property type="project" value="InterPro"/>
</dbReference>
<dbReference type="Pfam" id="PF07971">
    <property type="entry name" value="Glyco_hydro_92"/>
    <property type="match status" value="1"/>
</dbReference>
<dbReference type="InterPro" id="IPR000177">
    <property type="entry name" value="Apple"/>
</dbReference>